<evidence type="ECO:0000313" key="3">
    <source>
        <dbReference type="EMBL" id="KDR68338.1"/>
    </source>
</evidence>
<keyword evidence="1" id="KW-0472">Membrane</keyword>
<feature type="transmembrane region" description="Helical" evidence="1">
    <location>
        <begin position="149"/>
        <end position="170"/>
    </location>
</feature>
<gene>
    <name evidence="3" type="ORF">GALMADRAFT_272569</name>
</gene>
<dbReference type="EMBL" id="KL142408">
    <property type="protein sequence ID" value="KDR68338.1"/>
    <property type="molecule type" value="Genomic_DNA"/>
</dbReference>
<keyword evidence="1" id="KW-1133">Transmembrane helix</keyword>
<feature type="domain" description="DUF6533" evidence="2">
    <location>
        <begin position="17"/>
        <end position="57"/>
    </location>
</feature>
<feature type="transmembrane region" description="Helical" evidence="1">
    <location>
        <begin position="112"/>
        <end position="129"/>
    </location>
</feature>
<dbReference type="InterPro" id="IPR045340">
    <property type="entry name" value="DUF6533"/>
</dbReference>
<keyword evidence="4" id="KW-1185">Reference proteome</keyword>
<reference evidence="4" key="1">
    <citation type="journal article" date="2014" name="Proc. Natl. Acad. Sci. U.S.A.">
        <title>Extensive sampling of basidiomycete genomes demonstrates inadequacy of the white-rot/brown-rot paradigm for wood decay fungi.</title>
        <authorList>
            <person name="Riley R."/>
            <person name="Salamov A.A."/>
            <person name="Brown D.W."/>
            <person name="Nagy L.G."/>
            <person name="Floudas D."/>
            <person name="Held B.W."/>
            <person name="Levasseur A."/>
            <person name="Lombard V."/>
            <person name="Morin E."/>
            <person name="Otillar R."/>
            <person name="Lindquist E.A."/>
            <person name="Sun H."/>
            <person name="LaButti K.M."/>
            <person name="Schmutz J."/>
            <person name="Jabbour D."/>
            <person name="Luo H."/>
            <person name="Baker S.E."/>
            <person name="Pisabarro A.G."/>
            <person name="Walton J.D."/>
            <person name="Blanchette R.A."/>
            <person name="Henrissat B."/>
            <person name="Martin F."/>
            <person name="Cullen D."/>
            <person name="Hibbett D.S."/>
            <person name="Grigoriev I.V."/>
        </authorList>
    </citation>
    <scope>NUCLEOTIDE SEQUENCE [LARGE SCALE GENOMIC DNA]</scope>
    <source>
        <strain evidence="4">CBS 339.88</strain>
    </source>
</reference>
<accession>A0A067SNH8</accession>
<feature type="transmembrane region" description="Helical" evidence="1">
    <location>
        <begin position="80"/>
        <end position="100"/>
    </location>
</feature>
<dbReference type="AlphaFoldDB" id="A0A067SNH8"/>
<dbReference type="HOGENOM" id="CLU_055330_0_0_1"/>
<name>A0A067SNH8_GALM3</name>
<feature type="transmembrane region" description="Helical" evidence="1">
    <location>
        <begin position="6"/>
        <end position="27"/>
    </location>
</feature>
<keyword evidence="1" id="KW-0812">Transmembrane</keyword>
<evidence type="ECO:0000256" key="1">
    <source>
        <dbReference type="SAM" id="Phobius"/>
    </source>
</evidence>
<feature type="transmembrane region" description="Helical" evidence="1">
    <location>
        <begin position="48"/>
        <end position="68"/>
    </location>
</feature>
<dbReference type="OrthoDB" id="3267855at2759"/>
<organism evidence="3 4">
    <name type="scientific">Galerina marginata (strain CBS 339.88)</name>
    <dbReference type="NCBI Taxonomy" id="685588"/>
    <lineage>
        <taxon>Eukaryota</taxon>
        <taxon>Fungi</taxon>
        <taxon>Dikarya</taxon>
        <taxon>Basidiomycota</taxon>
        <taxon>Agaricomycotina</taxon>
        <taxon>Agaricomycetes</taxon>
        <taxon>Agaricomycetidae</taxon>
        <taxon>Agaricales</taxon>
        <taxon>Agaricineae</taxon>
        <taxon>Strophariaceae</taxon>
        <taxon>Galerina</taxon>
    </lineage>
</organism>
<evidence type="ECO:0000259" key="2">
    <source>
        <dbReference type="Pfam" id="PF20151"/>
    </source>
</evidence>
<dbReference type="Pfam" id="PF20151">
    <property type="entry name" value="DUF6533"/>
    <property type="match status" value="1"/>
</dbReference>
<evidence type="ECO:0000313" key="4">
    <source>
        <dbReference type="Proteomes" id="UP000027222"/>
    </source>
</evidence>
<sequence>MSSAEGVHSIIRLMIQYSSITVLFYDYALTWTREVKFFWSRKFKISTALYIACRYAMVSNILYTLALSDMLPGMRVCDNAYKICSAISVVGRSAIIIVWGARTYAVFNRNKCVLVVFGTLGLLVIGLDISHVPGVVCVGNSGNPIVEELLIIFMVVYEVLSAILTTVRSWQAMKISITGAWRSQRQKLSYLVLREGLLYSIFVSATTLGALILRYTRAQGSLPQRLLNADTLPISGLLTARFLLHLREWDHKASESTSDDWSPEAGQKKSPIQFVDFIDPNREPVQRSIVDEFGEDPVLRARRERASNSLPR</sequence>
<protein>
    <recommendedName>
        <fullName evidence="2">DUF6533 domain-containing protein</fullName>
    </recommendedName>
</protein>
<feature type="transmembrane region" description="Helical" evidence="1">
    <location>
        <begin position="191"/>
        <end position="213"/>
    </location>
</feature>
<dbReference type="Proteomes" id="UP000027222">
    <property type="component" value="Unassembled WGS sequence"/>
</dbReference>
<proteinExistence type="predicted"/>